<comment type="caution">
    <text evidence="3">The sequence shown here is derived from an EMBL/GenBank/DDBJ whole genome shotgun (WGS) entry which is preliminary data.</text>
</comment>
<evidence type="ECO:0000259" key="2">
    <source>
        <dbReference type="Pfam" id="PF01757"/>
    </source>
</evidence>
<feature type="transmembrane region" description="Helical" evidence="1">
    <location>
        <begin position="192"/>
        <end position="208"/>
    </location>
</feature>
<feature type="transmembrane region" description="Helical" evidence="1">
    <location>
        <begin position="54"/>
        <end position="74"/>
    </location>
</feature>
<keyword evidence="3" id="KW-0012">Acyltransferase</keyword>
<evidence type="ECO:0000313" key="3">
    <source>
        <dbReference type="EMBL" id="TRY18368.1"/>
    </source>
</evidence>
<feature type="transmembrane region" description="Helical" evidence="1">
    <location>
        <begin position="275"/>
        <end position="298"/>
    </location>
</feature>
<name>A0A553K0Z1_9ACTN</name>
<feature type="transmembrane region" description="Helical" evidence="1">
    <location>
        <begin position="138"/>
        <end position="157"/>
    </location>
</feature>
<keyword evidence="1" id="KW-0812">Transmembrane</keyword>
<feature type="transmembrane region" description="Helical" evidence="1">
    <location>
        <begin position="12"/>
        <end position="33"/>
    </location>
</feature>
<dbReference type="EMBL" id="VKKG01000003">
    <property type="protein sequence ID" value="TRY18368.1"/>
    <property type="molecule type" value="Genomic_DNA"/>
</dbReference>
<dbReference type="GO" id="GO:0016747">
    <property type="term" value="F:acyltransferase activity, transferring groups other than amino-acyl groups"/>
    <property type="evidence" value="ECO:0007669"/>
    <property type="project" value="InterPro"/>
</dbReference>
<dbReference type="PANTHER" id="PTHR23028">
    <property type="entry name" value="ACETYLTRANSFERASE"/>
    <property type="match status" value="1"/>
</dbReference>
<dbReference type="OrthoDB" id="3404679at2"/>
<dbReference type="GO" id="GO:0016020">
    <property type="term" value="C:membrane"/>
    <property type="evidence" value="ECO:0007669"/>
    <property type="project" value="TreeGrafter"/>
</dbReference>
<feature type="transmembrane region" description="Helical" evidence="1">
    <location>
        <begin position="214"/>
        <end position="234"/>
    </location>
</feature>
<keyword evidence="1" id="KW-0472">Membrane</keyword>
<dbReference type="AlphaFoldDB" id="A0A553K0Z1"/>
<dbReference type="PANTHER" id="PTHR23028:SF53">
    <property type="entry name" value="ACYL_TRANSF_3 DOMAIN-CONTAINING PROTEIN"/>
    <property type="match status" value="1"/>
</dbReference>
<feature type="transmembrane region" description="Helical" evidence="1">
    <location>
        <begin position="246"/>
        <end position="263"/>
    </location>
</feature>
<proteinExistence type="predicted"/>
<feature type="transmembrane region" description="Helical" evidence="1">
    <location>
        <begin position="80"/>
        <end position="99"/>
    </location>
</feature>
<evidence type="ECO:0000256" key="1">
    <source>
        <dbReference type="SAM" id="Phobius"/>
    </source>
</evidence>
<keyword evidence="3" id="KW-0808">Transferase</keyword>
<accession>A0A553K0Z1</accession>
<dbReference type="GO" id="GO:0009103">
    <property type="term" value="P:lipopolysaccharide biosynthetic process"/>
    <property type="evidence" value="ECO:0007669"/>
    <property type="project" value="TreeGrafter"/>
</dbReference>
<keyword evidence="4" id="KW-1185">Reference proteome</keyword>
<feature type="domain" description="Acyltransferase 3" evidence="2">
    <location>
        <begin position="12"/>
        <end position="295"/>
    </location>
</feature>
<sequence>MARHAFPDQFPGAGVVGVVMFFSLSGYLITGVLQQELERDGRVRLGRFYWRRAARLLPPLVAMVAVFALVTLTLDPLDERGLLLASVLVMLTFTANLPIADASPAAFHTWTLATEEQFYLLWPSTLLLGHRLRRLRTVLVVLTVLLLGVCVATLWRLSPHLDLAYPLPTSWAVCFVIGAAARLYLQRWQPPSQLVPVLLVLLGAMALAPLRGHFWTYLVAGPVVAAAAAVLMLAWRDWRDVGTRPAVRGLAALGVVSYGAYLWNYPFTMWLRPHLGGWAGPVAAAMTLAAAALSWHLVEKPVQRRVRQRPRVDAPL</sequence>
<organism evidence="3 4">
    <name type="scientific">Tessaracoccus rhinocerotis</name>
    <dbReference type="NCBI Taxonomy" id="1689449"/>
    <lineage>
        <taxon>Bacteria</taxon>
        <taxon>Bacillati</taxon>
        <taxon>Actinomycetota</taxon>
        <taxon>Actinomycetes</taxon>
        <taxon>Propionibacteriales</taxon>
        <taxon>Propionibacteriaceae</taxon>
        <taxon>Tessaracoccus</taxon>
    </lineage>
</organism>
<dbReference type="InterPro" id="IPR002656">
    <property type="entry name" value="Acyl_transf_3_dom"/>
</dbReference>
<gene>
    <name evidence="3" type="ORF">FOJ82_08390</name>
</gene>
<feature type="transmembrane region" description="Helical" evidence="1">
    <location>
        <begin position="163"/>
        <end position="185"/>
    </location>
</feature>
<dbReference type="Proteomes" id="UP000317638">
    <property type="component" value="Unassembled WGS sequence"/>
</dbReference>
<protein>
    <submittedName>
        <fullName evidence="3">Acyltransferase</fullName>
    </submittedName>
</protein>
<dbReference type="InterPro" id="IPR050879">
    <property type="entry name" value="Acyltransferase_3"/>
</dbReference>
<keyword evidence="1" id="KW-1133">Transmembrane helix</keyword>
<evidence type="ECO:0000313" key="4">
    <source>
        <dbReference type="Proteomes" id="UP000317638"/>
    </source>
</evidence>
<reference evidence="3 4" key="1">
    <citation type="submission" date="2019-07" db="EMBL/GenBank/DDBJ databases">
        <authorList>
            <person name="Zhou L.-Y."/>
        </authorList>
    </citation>
    <scope>NUCLEOTIDE SEQUENCE [LARGE SCALE GENOMIC DNA]</scope>
    <source>
        <strain evidence="3 4">YIM 101269</strain>
    </source>
</reference>
<dbReference type="Pfam" id="PF01757">
    <property type="entry name" value="Acyl_transf_3"/>
    <property type="match status" value="1"/>
</dbReference>